<sequence>MVPAINWYGMMKFNRKVIKITLTLSGKDESFTSSGQNTLSAIGLRISAEVNYGNGAIAPHARIKAYGLPMEVMEKLLRIKWNDIKALRNNVTIEAGEEGEELSQVFRGGITFAYPDMGDVPNVALVIESQTAVLDKMQGVDAESYEGEHDVAAIIATICKRMGYTFESNGVSVKVSDPYLHSTDIEKIRQLAAAANLDLYIEDKNVAVTRKDHPRLTLKIPVISPETGLISYPVPTMIGIQFKCFYDPLVRFGGIVRIAGSQISICNGDWLIYGIRTILETEQDSAQWFMEVAASRRGDNYVAIKK</sequence>
<dbReference type="InterPro" id="IPR054496">
    <property type="entry name" value="E217_GP41"/>
</dbReference>
<dbReference type="EMBL" id="CBSZ010000248">
    <property type="protein sequence ID" value="CDH24884.1"/>
    <property type="molecule type" value="Genomic_DNA"/>
</dbReference>
<organism evidence="1">
    <name type="scientific">Xenorhabdus bovienii str. kraussei Becker Underwood</name>
    <dbReference type="NCBI Taxonomy" id="1398204"/>
    <lineage>
        <taxon>Bacteria</taxon>
        <taxon>Pseudomonadati</taxon>
        <taxon>Pseudomonadota</taxon>
        <taxon>Gammaproteobacteria</taxon>
        <taxon>Enterobacterales</taxon>
        <taxon>Morganellaceae</taxon>
        <taxon>Xenorhabdus</taxon>
    </lineage>
</organism>
<dbReference type="HOGENOM" id="CLU_082098_0_0_6"/>
<evidence type="ECO:0000313" key="1">
    <source>
        <dbReference type="EMBL" id="CDH24884.1"/>
    </source>
</evidence>
<comment type="caution">
    <text evidence="1">The sequence shown here is derived from an EMBL/GenBank/DDBJ whole genome shotgun (WGS) entry which is preliminary data.</text>
</comment>
<dbReference type="Pfam" id="PF22759">
    <property type="entry name" value="E217_GP41"/>
    <property type="match status" value="1"/>
</dbReference>
<accession>A0A077PYH2</accession>
<dbReference type="AlphaFoldDB" id="A0A077PYH2"/>
<reference evidence="1" key="1">
    <citation type="submission" date="2013-07" db="EMBL/GenBank/DDBJ databases">
        <title>Sub-species coevolution in mutualistic symbiosis.</title>
        <authorList>
            <person name="Murfin K."/>
            <person name="Klassen J."/>
            <person name="Lee M."/>
            <person name="Forst S."/>
            <person name="Stock P."/>
            <person name="Goodrich-Blair H."/>
        </authorList>
    </citation>
    <scope>NUCLEOTIDE SEQUENCE [LARGE SCALE GENOMIC DNA]</scope>
    <source>
        <strain evidence="1">Kraussei Becker Underwood</strain>
    </source>
</reference>
<proteinExistence type="predicted"/>
<dbReference type="Proteomes" id="UP000028493">
    <property type="component" value="Unassembled WGS sequence"/>
</dbReference>
<gene>
    <name evidence="1" type="ORF">XBKB1_3210006</name>
</gene>
<protein>
    <submittedName>
        <fullName evidence="1">Uncharacterized protein</fullName>
    </submittedName>
</protein>
<name>A0A077PYH2_XENBV</name>